<gene>
    <name evidence="2" type="ORF">H8S45_08380</name>
</gene>
<dbReference type="Proteomes" id="UP000606499">
    <property type="component" value="Unassembled WGS sequence"/>
</dbReference>
<protein>
    <submittedName>
        <fullName evidence="2">RpiB/LacA/LacB family sugar-phosphate isomerase</fullName>
    </submittedName>
</protein>
<dbReference type="SUPFAM" id="SSF89623">
    <property type="entry name" value="Ribose/Galactose isomerase RpiB/AlsB"/>
    <property type="match status" value="1"/>
</dbReference>
<keyword evidence="3" id="KW-1185">Reference proteome</keyword>
<keyword evidence="2" id="KW-0413">Isomerase</keyword>
<dbReference type="GO" id="GO:0005975">
    <property type="term" value="P:carbohydrate metabolic process"/>
    <property type="evidence" value="ECO:0007669"/>
    <property type="project" value="InterPro"/>
</dbReference>
<reference evidence="2" key="1">
    <citation type="submission" date="2020-08" db="EMBL/GenBank/DDBJ databases">
        <title>Genome public.</title>
        <authorList>
            <person name="Liu C."/>
            <person name="Sun Q."/>
        </authorList>
    </citation>
    <scope>NUCLEOTIDE SEQUENCE</scope>
    <source>
        <strain evidence="2">NSJ-28</strain>
    </source>
</reference>
<comment type="similarity">
    <text evidence="1">Belongs to the LacAB/RpiB family.</text>
</comment>
<dbReference type="InterPro" id="IPR003500">
    <property type="entry name" value="RpiB_LacA_LacB"/>
</dbReference>
<dbReference type="EMBL" id="JACOPL010000007">
    <property type="protein sequence ID" value="MBC5725471.1"/>
    <property type="molecule type" value="Genomic_DNA"/>
</dbReference>
<proteinExistence type="inferred from homology"/>
<dbReference type="PANTHER" id="PTHR30345">
    <property type="entry name" value="RIBOSE-5-PHOSPHATE ISOMERASE B"/>
    <property type="match status" value="1"/>
</dbReference>
<dbReference type="NCBIfam" id="TIGR00689">
    <property type="entry name" value="rpiB_lacA_lacB"/>
    <property type="match status" value="1"/>
</dbReference>
<dbReference type="PIRSF" id="PIRSF005384">
    <property type="entry name" value="RpiB_LacA_B"/>
    <property type="match status" value="1"/>
</dbReference>
<dbReference type="AlphaFoldDB" id="A0A923LUC0"/>
<dbReference type="NCBIfam" id="NF004051">
    <property type="entry name" value="PRK05571.1"/>
    <property type="match status" value="1"/>
</dbReference>
<dbReference type="GO" id="GO:0016861">
    <property type="term" value="F:intramolecular oxidoreductase activity, interconverting aldoses and ketoses"/>
    <property type="evidence" value="ECO:0007669"/>
    <property type="project" value="UniProtKB-ARBA"/>
</dbReference>
<evidence type="ECO:0000313" key="3">
    <source>
        <dbReference type="Proteomes" id="UP000606499"/>
    </source>
</evidence>
<dbReference type="Pfam" id="PF02502">
    <property type="entry name" value="LacAB_rpiB"/>
    <property type="match status" value="1"/>
</dbReference>
<dbReference type="RefSeq" id="WP_054327539.1">
    <property type="nucleotide sequence ID" value="NZ_JACOPL010000007.1"/>
</dbReference>
<sequence length="159" mass="17577">MKKIVIGSDKSGFPLKEAVKAHLVELGYEVEDCGTQDMEHGQPYYMVAPVVAEKISRKEYEKGILICGTGMGMAIVANKYPGVYAAVCENTYAAEKCRAINDANILTMGGWITADFAGCAIVDKFLNTAFTENLEPWRQEFLTKAREEVKGIEKGIYHN</sequence>
<dbReference type="PANTHER" id="PTHR30345:SF0">
    <property type="entry name" value="DNA DAMAGE-REPAIR_TOLERATION PROTEIN DRT102"/>
    <property type="match status" value="1"/>
</dbReference>
<dbReference type="Gene3D" id="3.40.1400.10">
    <property type="entry name" value="Sugar-phosphate isomerase, RpiB/LacA/LacB"/>
    <property type="match status" value="1"/>
</dbReference>
<evidence type="ECO:0000313" key="2">
    <source>
        <dbReference type="EMBL" id="MBC5725471.1"/>
    </source>
</evidence>
<evidence type="ECO:0000256" key="1">
    <source>
        <dbReference type="ARBA" id="ARBA00008754"/>
    </source>
</evidence>
<organism evidence="2 3">
    <name type="scientific">Agathobaculum faecis</name>
    <dbReference type="NCBI Taxonomy" id="2763013"/>
    <lineage>
        <taxon>Bacteria</taxon>
        <taxon>Bacillati</taxon>
        <taxon>Bacillota</taxon>
        <taxon>Clostridia</taxon>
        <taxon>Eubacteriales</taxon>
        <taxon>Butyricicoccaceae</taxon>
        <taxon>Agathobaculum</taxon>
    </lineage>
</organism>
<accession>A0A923LUC0</accession>
<dbReference type="InterPro" id="IPR036569">
    <property type="entry name" value="RpiB_LacA_LacB_sf"/>
</dbReference>
<name>A0A923LUC0_9FIRM</name>
<comment type="caution">
    <text evidence="2">The sequence shown here is derived from an EMBL/GenBank/DDBJ whole genome shotgun (WGS) entry which is preliminary data.</text>
</comment>